<evidence type="ECO:0008006" key="4">
    <source>
        <dbReference type="Google" id="ProtNLM"/>
    </source>
</evidence>
<feature type="chain" id="PRO_5033046653" description="Lipoprotein" evidence="1">
    <location>
        <begin position="30"/>
        <end position="257"/>
    </location>
</feature>
<name>A0A840TUD4_9BACT</name>
<evidence type="ECO:0000256" key="1">
    <source>
        <dbReference type="SAM" id="SignalP"/>
    </source>
</evidence>
<keyword evidence="1" id="KW-0732">Signal</keyword>
<evidence type="ECO:0000313" key="2">
    <source>
        <dbReference type="EMBL" id="MBB5287561.1"/>
    </source>
</evidence>
<dbReference type="EMBL" id="JACHGF010000020">
    <property type="protein sequence ID" value="MBB5287561.1"/>
    <property type="molecule type" value="Genomic_DNA"/>
</dbReference>
<proteinExistence type="predicted"/>
<dbReference type="AlphaFoldDB" id="A0A840TUD4"/>
<dbReference type="RefSeq" id="WP_184179969.1">
    <property type="nucleotide sequence ID" value="NZ_JACHGF010000020.1"/>
</dbReference>
<comment type="caution">
    <text evidence="2">The sequence shown here is derived from an EMBL/GenBank/DDBJ whole genome shotgun (WGS) entry which is preliminary data.</text>
</comment>
<accession>A0A840TUD4</accession>
<evidence type="ECO:0000313" key="3">
    <source>
        <dbReference type="Proteomes" id="UP000557307"/>
    </source>
</evidence>
<reference evidence="2 3" key="1">
    <citation type="submission" date="2020-08" db="EMBL/GenBank/DDBJ databases">
        <title>Genomic Encyclopedia of Type Strains, Phase IV (KMG-IV): sequencing the most valuable type-strain genomes for metagenomic binning, comparative biology and taxonomic classification.</title>
        <authorList>
            <person name="Goeker M."/>
        </authorList>
    </citation>
    <scope>NUCLEOTIDE SEQUENCE [LARGE SCALE GENOMIC DNA]</scope>
    <source>
        <strain evidence="2 3">DSM 105074</strain>
    </source>
</reference>
<organism evidence="2 3">
    <name type="scientific">Rhabdobacter roseus</name>
    <dbReference type="NCBI Taxonomy" id="1655419"/>
    <lineage>
        <taxon>Bacteria</taxon>
        <taxon>Pseudomonadati</taxon>
        <taxon>Bacteroidota</taxon>
        <taxon>Cytophagia</taxon>
        <taxon>Cytophagales</taxon>
        <taxon>Cytophagaceae</taxon>
        <taxon>Rhabdobacter</taxon>
    </lineage>
</organism>
<protein>
    <recommendedName>
        <fullName evidence="4">Lipoprotein</fullName>
    </recommendedName>
</protein>
<gene>
    <name evidence="2" type="ORF">HNQ92_005725</name>
</gene>
<sequence length="257" mass="28065">MKKNVLKPIVARRSTLLLALLAAAFTACRTAELAVSDEIKTGATAYAVKGRQGFQVGQVLSFGEYKTSQVKRGWTFSYSIPFAARFSGAREKLSFQQLGPGGRSAEVAFVSRFKETELSPLKDYFSLSAYYQNAFAGGIELNGTNEGWEFIVQNVDGGGNSLKNNTLGFVRSSTDRTRIDIIGLRELEGSPKLMTMTNVYGYEFRLDGQTIGAVSTVNNGKVWIKDNLHPELKLVLASVASGLILRTNVEEEALAAR</sequence>
<keyword evidence="3" id="KW-1185">Reference proteome</keyword>
<dbReference type="Proteomes" id="UP000557307">
    <property type="component" value="Unassembled WGS sequence"/>
</dbReference>
<feature type="signal peptide" evidence="1">
    <location>
        <begin position="1"/>
        <end position="29"/>
    </location>
</feature>
<dbReference type="PROSITE" id="PS51257">
    <property type="entry name" value="PROKAR_LIPOPROTEIN"/>
    <property type="match status" value="1"/>
</dbReference>